<accession>A0A1K1R9F5</accession>
<dbReference type="Proteomes" id="UP001326715">
    <property type="component" value="Chromosome"/>
</dbReference>
<dbReference type="EMBL" id="FPIZ01000011">
    <property type="protein sequence ID" value="SFW68874.1"/>
    <property type="molecule type" value="Genomic_DNA"/>
</dbReference>
<sequence>MTKTQSWKLVLISFCSMLTIQSAKAQGWVGNPGQRLIAVNDSLKYGSLFVGIGTNTPTSQLHTTGSVRFTGLSQFNAAPRFLVQDSSGSLFWKDASTIGSSNAWLLTGNAGTNPNSNFVGTTDTARLVFRTNNVEKATILSNGNTGIGLSTPIKLLHIHSSSTTAEDNNVMISGKSPSICFSQNPTQPASGQITTPFARFGLASRTGAFVTTSVVGDFVLQAMTSTGSLLFGTGVDSIGTNGLEKARINPAGNFGINTTAPTAKLHVNGTVRFQGLTTGTGSVLVVDANGNVYKSATTAARVADSNDALQQEVNDLKQALADVQAQLAALKSGSLQVTGSSNASGSYSLSSAPNPTSGSTLIRYTYPGTVGHAYLTVTDLNGKQVKRVDLKTNGGNSVNLSLDGATAGTYVYSLELDGRVVESKKLMLAR</sequence>
<dbReference type="OrthoDB" id="9807669at2"/>
<dbReference type="InterPro" id="IPR026444">
    <property type="entry name" value="Secre_tail"/>
</dbReference>
<reference evidence="4 6" key="2">
    <citation type="submission" date="2023-11" db="EMBL/GenBank/DDBJ databases">
        <title>MicrobeMod: A computational toolkit for identifying prokaryotic methylation and restriction-modification with nanopore sequencing.</title>
        <authorList>
            <person name="Crits-Christoph A."/>
            <person name="Kang S.C."/>
            <person name="Lee H."/>
            <person name="Ostrov N."/>
        </authorList>
    </citation>
    <scope>NUCLEOTIDE SEQUENCE [LARGE SCALE GENOMIC DNA]</scope>
    <source>
        <strain evidence="4 6">ATCC 23090</strain>
    </source>
</reference>
<feature type="chain" id="PRO_5012069038" evidence="2">
    <location>
        <begin position="26"/>
        <end position="430"/>
    </location>
</feature>
<evidence type="ECO:0000313" key="6">
    <source>
        <dbReference type="Proteomes" id="UP001326715"/>
    </source>
</evidence>
<dbReference type="RefSeq" id="WP_072362541.1">
    <property type="nucleotide sequence ID" value="NZ_CBHWAX010000310.1"/>
</dbReference>
<feature type="coiled-coil region" evidence="1">
    <location>
        <begin position="299"/>
        <end position="333"/>
    </location>
</feature>
<gene>
    <name evidence="3" type="ORF">SAMN05661012_03522</name>
    <name evidence="4" type="ORF">SR876_28420</name>
</gene>
<dbReference type="NCBIfam" id="TIGR04183">
    <property type="entry name" value="Por_Secre_tail"/>
    <property type="match status" value="1"/>
</dbReference>
<reference evidence="3 5" key="1">
    <citation type="submission" date="2016-11" db="EMBL/GenBank/DDBJ databases">
        <authorList>
            <person name="Jaros S."/>
            <person name="Januszkiewicz K."/>
            <person name="Wedrychowicz H."/>
        </authorList>
    </citation>
    <scope>NUCLEOTIDE SEQUENCE [LARGE SCALE GENOMIC DNA]</scope>
    <source>
        <strain evidence="3 5">DSM 784</strain>
    </source>
</reference>
<keyword evidence="1" id="KW-0175">Coiled coil</keyword>
<dbReference type="Proteomes" id="UP000183788">
    <property type="component" value="Unassembled WGS sequence"/>
</dbReference>
<dbReference type="EMBL" id="CP140154">
    <property type="protein sequence ID" value="WQG88858.1"/>
    <property type="molecule type" value="Genomic_DNA"/>
</dbReference>
<keyword evidence="2" id="KW-0732">Signal</keyword>
<evidence type="ECO:0000256" key="2">
    <source>
        <dbReference type="SAM" id="SignalP"/>
    </source>
</evidence>
<name>A0A1K1R9F5_9BACT</name>
<evidence type="ECO:0000313" key="4">
    <source>
        <dbReference type="EMBL" id="WQG88858.1"/>
    </source>
</evidence>
<dbReference type="STRING" id="1004.SAMN05661012_03522"/>
<protein>
    <submittedName>
        <fullName evidence="3">Por secretion system C-terminal sorting domain-containing protein</fullName>
    </submittedName>
    <submittedName>
        <fullName evidence="4">T9SS type A sorting domain-containing protein</fullName>
    </submittedName>
</protein>
<feature type="signal peptide" evidence="2">
    <location>
        <begin position="1"/>
        <end position="25"/>
    </location>
</feature>
<proteinExistence type="predicted"/>
<dbReference type="AlphaFoldDB" id="A0A1K1R9F5"/>
<keyword evidence="6" id="KW-1185">Reference proteome</keyword>
<evidence type="ECO:0000256" key="1">
    <source>
        <dbReference type="SAM" id="Coils"/>
    </source>
</evidence>
<organism evidence="3 5">
    <name type="scientific">Chitinophaga sancti</name>
    <dbReference type="NCBI Taxonomy" id="1004"/>
    <lineage>
        <taxon>Bacteria</taxon>
        <taxon>Pseudomonadati</taxon>
        <taxon>Bacteroidota</taxon>
        <taxon>Chitinophagia</taxon>
        <taxon>Chitinophagales</taxon>
        <taxon>Chitinophagaceae</taxon>
        <taxon>Chitinophaga</taxon>
    </lineage>
</organism>
<evidence type="ECO:0000313" key="3">
    <source>
        <dbReference type="EMBL" id="SFW68874.1"/>
    </source>
</evidence>
<evidence type="ECO:0000313" key="5">
    <source>
        <dbReference type="Proteomes" id="UP000183788"/>
    </source>
</evidence>